<evidence type="ECO:0000256" key="9">
    <source>
        <dbReference type="SAM" id="MobiDB-lite"/>
    </source>
</evidence>
<dbReference type="InterPro" id="IPR036364">
    <property type="entry name" value="SEA_dom_sf"/>
</dbReference>
<dbReference type="PANTHER" id="PTHR24037">
    <property type="entry name" value="HEART DEVELOPMENT PROTEIN WITH EGF-LIKE DOMAINS 1"/>
    <property type="match status" value="1"/>
</dbReference>
<organism evidence="13 14">
    <name type="scientific">Onychostoma macrolepis</name>
    <dbReference type="NCBI Taxonomy" id="369639"/>
    <lineage>
        <taxon>Eukaryota</taxon>
        <taxon>Metazoa</taxon>
        <taxon>Chordata</taxon>
        <taxon>Craniata</taxon>
        <taxon>Vertebrata</taxon>
        <taxon>Euteleostomi</taxon>
        <taxon>Actinopterygii</taxon>
        <taxon>Neopterygii</taxon>
        <taxon>Teleostei</taxon>
        <taxon>Ostariophysi</taxon>
        <taxon>Cypriniformes</taxon>
        <taxon>Cyprinidae</taxon>
        <taxon>Acrossocheilinae</taxon>
        <taxon>Onychostoma</taxon>
    </lineage>
</organism>
<dbReference type="InterPro" id="IPR000082">
    <property type="entry name" value="SEA_dom"/>
</dbReference>
<evidence type="ECO:0000256" key="2">
    <source>
        <dbReference type="ARBA" id="ARBA00022475"/>
    </source>
</evidence>
<feature type="region of interest" description="Disordered" evidence="9">
    <location>
        <begin position="23"/>
        <end position="188"/>
    </location>
</feature>
<evidence type="ECO:0000256" key="1">
    <source>
        <dbReference type="ARBA" id="ARBA00004236"/>
    </source>
</evidence>
<dbReference type="PANTHER" id="PTHR24037:SF7">
    <property type="entry name" value="FLOCCULATION PROTEIN FLO11 ISOFORM X1-RELATED"/>
    <property type="match status" value="1"/>
</dbReference>
<feature type="transmembrane region" description="Helical" evidence="10">
    <location>
        <begin position="411"/>
        <end position="436"/>
    </location>
</feature>
<dbReference type="Pfam" id="PF01390">
    <property type="entry name" value="SEA"/>
    <property type="match status" value="1"/>
</dbReference>
<evidence type="ECO:0000259" key="12">
    <source>
        <dbReference type="PROSITE" id="PS50024"/>
    </source>
</evidence>
<evidence type="ECO:0000313" key="13">
    <source>
        <dbReference type="EMBL" id="KAF4106727.1"/>
    </source>
</evidence>
<evidence type="ECO:0000256" key="7">
    <source>
        <dbReference type="ARBA" id="ARBA00023157"/>
    </source>
</evidence>
<feature type="domain" description="SEA" evidence="12">
    <location>
        <begin position="241"/>
        <end position="341"/>
    </location>
</feature>
<keyword evidence="10" id="KW-0812">Transmembrane</keyword>
<dbReference type="PROSITE" id="PS50024">
    <property type="entry name" value="SEA"/>
    <property type="match status" value="1"/>
</dbReference>
<feature type="compositionally biased region" description="Polar residues" evidence="9">
    <location>
        <begin position="476"/>
        <end position="494"/>
    </location>
</feature>
<evidence type="ECO:0000256" key="3">
    <source>
        <dbReference type="ARBA" id="ARBA00022536"/>
    </source>
</evidence>
<sequence length="551" mass="58325">MKIPQKALLIFCLVAATTAQISPGVNTTDVPRNSSTTSANTPTTTVTTKVSPGVNTTDVTRNSSTTSANTPTTTVTTKVSPGVNTTDVPRNSSTTSANTPTTTVTTKVSPGVNTTDVTRNSSTTSANTPTTTVTTKVSPGVNTTDVTRNSSTTSANTPTTTVTTKATEETNNGTFTTDTTTNSTNNTQASTTAATTASTTQGPCALSPCTGDSTCEERFGSTFACICRPGLVYLETTGCIQRKVFPGTLSLNRTFVEGMDNRGSKLFQETAGPIEEALRNILRNDDGYINSTVLSLRAGSIIADVENFYELSSSANSQSVENLIVNGQIPDNTGFISRDACATGFCDRTTTTCDEKQSGIATCTCKAEYIKSPSTSQACLACPNGEKATDNSEGCEKCPFGFSGFNCDDPYLLVVVVVSTVLGALLIIFIVALIVVSCRNPKESSSSQVDFSSSYGNKELHKPAGVPRIPRANPDASWNSNNLEMANSGSNQALVTRDRPESKARYTDYDEDMSYRAPIPPAYSGYGGRGVENGGAHNPYFRQDDDRMRRY</sequence>
<feature type="compositionally biased region" description="Low complexity" evidence="9">
    <location>
        <begin position="33"/>
        <end position="52"/>
    </location>
</feature>
<keyword evidence="10" id="KW-1133">Transmembrane helix</keyword>
<dbReference type="SUPFAM" id="SSF82671">
    <property type="entry name" value="SEA domain"/>
    <property type="match status" value="1"/>
</dbReference>
<evidence type="ECO:0000256" key="6">
    <source>
        <dbReference type="ARBA" id="ARBA00023136"/>
    </source>
</evidence>
<dbReference type="GO" id="GO:0005886">
    <property type="term" value="C:plasma membrane"/>
    <property type="evidence" value="ECO:0007669"/>
    <property type="project" value="UniProtKB-SubCell"/>
</dbReference>
<feature type="compositionally biased region" description="Polar residues" evidence="9">
    <location>
        <begin position="23"/>
        <end position="32"/>
    </location>
</feature>
<feature type="region of interest" description="Disordered" evidence="9">
    <location>
        <begin position="462"/>
        <end position="513"/>
    </location>
</feature>
<feature type="chain" id="PRO_5029912308" description="SEA domain-containing protein" evidence="11">
    <location>
        <begin position="20"/>
        <end position="551"/>
    </location>
</feature>
<feature type="compositionally biased region" description="Low complexity" evidence="9">
    <location>
        <begin position="117"/>
        <end position="188"/>
    </location>
</feature>
<evidence type="ECO:0000313" key="14">
    <source>
        <dbReference type="Proteomes" id="UP000579812"/>
    </source>
</evidence>
<keyword evidence="14" id="KW-1185">Reference proteome</keyword>
<keyword evidence="2" id="KW-1003">Cell membrane</keyword>
<feature type="compositionally biased region" description="Basic and acidic residues" evidence="9">
    <location>
        <begin position="542"/>
        <end position="551"/>
    </location>
</feature>
<dbReference type="Gene3D" id="3.30.70.960">
    <property type="entry name" value="SEA domain"/>
    <property type="match status" value="1"/>
</dbReference>
<keyword evidence="7" id="KW-1015">Disulfide bond</keyword>
<proteinExistence type="predicted"/>
<reference evidence="13 14" key="1">
    <citation type="submission" date="2020-04" db="EMBL/GenBank/DDBJ databases">
        <title>Chromosome-level genome assembly of a cyprinid fish Onychostoma macrolepis by integration of Nanopore Sequencing, Bionano and Hi-C technology.</title>
        <authorList>
            <person name="Wang D."/>
        </authorList>
    </citation>
    <scope>NUCLEOTIDE SEQUENCE [LARGE SCALE GENOMIC DNA]</scope>
    <source>
        <strain evidence="13">SWU-2019</strain>
        <tissue evidence="13">Muscle</tissue>
    </source>
</reference>
<dbReference type="AlphaFoldDB" id="A0A7J6CHD1"/>
<keyword evidence="5" id="KW-0677">Repeat</keyword>
<evidence type="ECO:0000256" key="11">
    <source>
        <dbReference type="SAM" id="SignalP"/>
    </source>
</evidence>
<dbReference type="EMBL" id="JAAMOB010000012">
    <property type="protein sequence ID" value="KAF4106727.1"/>
    <property type="molecule type" value="Genomic_DNA"/>
</dbReference>
<keyword evidence="3" id="KW-0245">EGF-like domain</keyword>
<feature type="compositionally biased region" description="Low complexity" evidence="9">
    <location>
        <begin position="91"/>
        <end position="110"/>
    </location>
</feature>
<feature type="compositionally biased region" description="Low complexity" evidence="9">
    <location>
        <begin position="59"/>
        <end position="83"/>
    </location>
</feature>
<feature type="compositionally biased region" description="Basic and acidic residues" evidence="9">
    <location>
        <begin position="496"/>
        <end position="508"/>
    </location>
</feature>
<evidence type="ECO:0000256" key="5">
    <source>
        <dbReference type="ARBA" id="ARBA00022737"/>
    </source>
</evidence>
<keyword evidence="6 10" id="KW-0472">Membrane</keyword>
<protein>
    <recommendedName>
        <fullName evidence="12">SEA domain-containing protein</fullName>
    </recommendedName>
</protein>
<keyword evidence="8" id="KW-0325">Glycoprotein</keyword>
<evidence type="ECO:0000256" key="8">
    <source>
        <dbReference type="ARBA" id="ARBA00023180"/>
    </source>
</evidence>
<accession>A0A7J6CHD1</accession>
<evidence type="ECO:0000256" key="4">
    <source>
        <dbReference type="ARBA" id="ARBA00022729"/>
    </source>
</evidence>
<keyword evidence="4 11" id="KW-0732">Signal</keyword>
<name>A0A7J6CHD1_9TELE</name>
<dbReference type="Proteomes" id="UP000579812">
    <property type="component" value="Unassembled WGS sequence"/>
</dbReference>
<feature type="region of interest" description="Disordered" evidence="9">
    <location>
        <begin position="526"/>
        <end position="551"/>
    </location>
</feature>
<gene>
    <name evidence="13" type="ORF">G5714_012717</name>
</gene>
<feature type="signal peptide" evidence="11">
    <location>
        <begin position="1"/>
        <end position="19"/>
    </location>
</feature>
<comment type="caution">
    <text evidence="13">The sequence shown here is derived from an EMBL/GenBank/DDBJ whole genome shotgun (WGS) entry which is preliminary data.</text>
</comment>
<comment type="subcellular location">
    <subcellularLocation>
        <location evidence="1">Cell membrane</location>
    </subcellularLocation>
</comment>
<evidence type="ECO:0000256" key="10">
    <source>
        <dbReference type="SAM" id="Phobius"/>
    </source>
</evidence>